<name>A0A1G9TRS8_9EURY</name>
<dbReference type="Pfam" id="PF26255">
    <property type="entry name" value="Viral_env_HRPV"/>
    <property type="match status" value="1"/>
</dbReference>
<evidence type="ECO:0000256" key="1">
    <source>
        <dbReference type="SAM" id="Phobius"/>
    </source>
</evidence>
<protein>
    <recommendedName>
        <fullName evidence="2">Envelope protein N-terminal domain-containing protein</fullName>
    </recommendedName>
</protein>
<dbReference type="OrthoDB" id="293768at2157"/>
<dbReference type="AlphaFoldDB" id="A0A1G9TRS8"/>
<keyword evidence="1" id="KW-0472">Membrane</keyword>
<organism evidence="3 4">
    <name type="scientific">Halogranum gelatinilyticum</name>
    <dbReference type="NCBI Taxonomy" id="660521"/>
    <lineage>
        <taxon>Archaea</taxon>
        <taxon>Methanobacteriati</taxon>
        <taxon>Methanobacteriota</taxon>
        <taxon>Stenosarchaea group</taxon>
        <taxon>Halobacteria</taxon>
        <taxon>Halobacteriales</taxon>
        <taxon>Haloferacaceae</taxon>
    </lineage>
</organism>
<feature type="domain" description="Envelope protein N-terminal" evidence="2">
    <location>
        <begin position="63"/>
        <end position="340"/>
    </location>
</feature>
<sequence>MLRKIARLTLAFVIVSSAVLGGVGGGIGQAEAQTSISVEQCDLSRGVVNPLWLLYDMADLKNECGFFTADSDATSNIDFYQSSQAIGSQTDSYMTTSNNLANDIEPVLMCKAKARVIEGLNDGNTSAVVKSEANVTVRDYTTRQQINSLENWNAAMYSLEYQWSQNNSSLYTKEHSTEPTAPIVGWATTNVSLNNGTQHKWRLPVYDIGTQQRVWEPRDQADDGTGTPNVYNVSGTAPTDSYHVYQDGGVYQGGASQDLTEFEIVDITDYYNLLDQSASQSQRVQDNVNALVDGVYGSYQSGDLNATALNDACTLAHEGGTNSSSTGYYGYAAAELAKYGLSSNFNSSFSVTSNGTTYNGTLFYSGEDVSSFEANQTYDPANLSGTTYMAVQDGNASRVVQLDESWQVNEITNPKTGETQQNTTVQKYVYETYDTNRLQQEIERALEIREQVEAAENEGGGGFGINIGGTQFATLGVVVALLVVALFRP</sequence>
<evidence type="ECO:0000313" key="3">
    <source>
        <dbReference type="EMBL" id="SDM50362.1"/>
    </source>
</evidence>
<dbReference type="RefSeq" id="WP_089696989.1">
    <property type="nucleotide sequence ID" value="NZ_FNHL01000002.1"/>
</dbReference>
<accession>A0A1G9TRS8</accession>
<dbReference type="InterPro" id="IPR058677">
    <property type="entry name" value="ORF4_N"/>
</dbReference>
<dbReference type="STRING" id="660521.SAMN04487949_1882"/>
<keyword evidence="1" id="KW-1133">Transmembrane helix</keyword>
<dbReference type="EMBL" id="FNHL01000002">
    <property type="protein sequence ID" value="SDM50362.1"/>
    <property type="molecule type" value="Genomic_DNA"/>
</dbReference>
<keyword evidence="1" id="KW-0812">Transmembrane</keyword>
<keyword evidence="4" id="KW-1185">Reference proteome</keyword>
<feature type="transmembrane region" description="Helical" evidence="1">
    <location>
        <begin position="463"/>
        <end position="487"/>
    </location>
</feature>
<reference evidence="4" key="1">
    <citation type="submission" date="2016-10" db="EMBL/GenBank/DDBJ databases">
        <authorList>
            <person name="Varghese N."/>
            <person name="Submissions S."/>
        </authorList>
    </citation>
    <scope>NUCLEOTIDE SEQUENCE [LARGE SCALE GENOMIC DNA]</scope>
    <source>
        <strain evidence="4">CGMCC 1.10119</strain>
    </source>
</reference>
<evidence type="ECO:0000313" key="4">
    <source>
        <dbReference type="Proteomes" id="UP000199451"/>
    </source>
</evidence>
<gene>
    <name evidence="3" type="ORF">SAMN04487949_1882</name>
</gene>
<dbReference type="Proteomes" id="UP000199451">
    <property type="component" value="Unassembled WGS sequence"/>
</dbReference>
<evidence type="ECO:0000259" key="2">
    <source>
        <dbReference type="Pfam" id="PF26255"/>
    </source>
</evidence>
<proteinExistence type="predicted"/>